<evidence type="ECO:0000313" key="3">
    <source>
        <dbReference type="Proteomes" id="UP000032066"/>
    </source>
</evidence>
<keyword evidence="3" id="KW-1185">Reference proteome</keyword>
<dbReference type="RefSeq" id="WP_043908788.1">
    <property type="nucleotide sequence ID" value="NZ_JXZB01000001.1"/>
</dbReference>
<organism evidence="2 3">
    <name type="scientific">Kitasatospora griseola</name>
    <name type="common">Streptomyces griseolosporeus</name>
    <dbReference type="NCBI Taxonomy" id="2064"/>
    <lineage>
        <taxon>Bacteria</taxon>
        <taxon>Bacillati</taxon>
        <taxon>Actinomycetota</taxon>
        <taxon>Actinomycetes</taxon>
        <taxon>Kitasatosporales</taxon>
        <taxon>Streptomycetaceae</taxon>
        <taxon>Kitasatospora</taxon>
    </lineage>
</organism>
<protein>
    <submittedName>
        <fullName evidence="2">Uncharacterized protein</fullName>
    </submittedName>
</protein>
<feature type="transmembrane region" description="Helical" evidence="1">
    <location>
        <begin position="46"/>
        <end position="64"/>
    </location>
</feature>
<sequence>MTQPRLSALRPTYNGTALAAALAIGAPTWSHTLNSIATTGDGTGPLGATAIALALAALADRALYYRDRDGQRHDLWLPRAALFTAATAPLYNHHTGQLVLGFLTGGAA</sequence>
<proteinExistence type="predicted"/>
<keyword evidence="1" id="KW-1133">Transmembrane helix</keyword>
<evidence type="ECO:0000313" key="2">
    <source>
        <dbReference type="EMBL" id="KIQ67042.1"/>
    </source>
</evidence>
<accession>A0A0D0Q3A7</accession>
<keyword evidence="1" id="KW-0812">Transmembrane</keyword>
<name>A0A0D0Q3A7_KITGR</name>
<evidence type="ECO:0000256" key="1">
    <source>
        <dbReference type="SAM" id="Phobius"/>
    </source>
</evidence>
<dbReference type="AlphaFoldDB" id="A0A0D0Q3A7"/>
<keyword evidence="1" id="KW-0472">Membrane</keyword>
<dbReference type="PATRIC" id="fig|2064.6.peg.1442"/>
<dbReference type="Proteomes" id="UP000032066">
    <property type="component" value="Unassembled WGS sequence"/>
</dbReference>
<gene>
    <name evidence="2" type="ORF">TR51_06555</name>
</gene>
<dbReference type="EMBL" id="JXZB01000001">
    <property type="protein sequence ID" value="KIQ67042.1"/>
    <property type="molecule type" value="Genomic_DNA"/>
</dbReference>
<comment type="caution">
    <text evidence="2">The sequence shown here is derived from an EMBL/GenBank/DDBJ whole genome shotgun (WGS) entry which is preliminary data.</text>
</comment>
<dbReference type="OrthoDB" id="9972887at2"/>
<reference evidence="2 3" key="1">
    <citation type="submission" date="2015-02" db="EMBL/GenBank/DDBJ databases">
        <title>Draft genome sequence of Kitasatospora griseola MF730-N6, a bafilomycin, terpentecin and satosporin producer.</title>
        <authorList>
            <person name="Arens J.C."/>
            <person name="Haltli B."/>
            <person name="Kerr R.G."/>
        </authorList>
    </citation>
    <scope>NUCLEOTIDE SEQUENCE [LARGE SCALE GENOMIC DNA]</scope>
    <source>
        <strain evidence="2 3">MF730-N6</strain>
    </source>
</reference>